<dbReference type="AlphaFoldDB" id="F6B773"/>
<sequence length="250" mass="27389">MQPKASAPCLHNPTPVECQRGRPAPLHPPKWQIWRYWSRPWGQMAYGGDFKKILTRFPFGNTFHMVLMIGYYTGCRIGEVTGCYKEIQQNLGQQGKTISKSTIAAALRFLQDQGYLVVQAAPLQGMKVKVSRWQRYQAREEEASFEELEAEESQLPGTVTVPTESPPGTPTVPEPSPTGTLGVPAKAPVGTATVPAWYSESTSTGTPTVPVTAHEANNGAAYGTPKNIGKNTKEYGYKNPPPIPPQNQYG</sequence>
<protein>
    <submittedName>
        <fullName evidence="2">Uncharacterized protein</fullName>
    </submittedName>
</protein>
<feature type="compositionally biased region" description="Pro residues" evidence="1">
    <location>
        <begin position="164"/>
        <end position="176"/>
    </location>
</feature>
<organism evidence="2 3">
    <name type="scientific">Desulfotomaculum nigrificans (strain DSM 14880 / VKM B-2319 / CO-1-SRB)</name>
    <name type="common">Desulfotomaculum carboxydivorans</name>
    <dbReference type="NCBI Taxonomy" id="868595"/>
    <lineage>
        <taxon>Bacteria</taxon>
        <taxon>Bacillati</taxon>
        <taxon>Bacillota</taxon>
        <taxon>Clostridia</taxon>
        <taxon>Eubacteriales</taxon>
        <taxon>Desulfotomaculaceae</taxon>
        <taxon>Desulfotomaculum</taxon>
    </lineage>
</organism>
<dbReference type="KEGG" id="dca:Desca_1650"/>
<feature type="region of interest" description="Disordered" evidence="1">
    <location>
        <begin position="146"/>
        <end position="250"/>
    </location>
</feature>
<dbReference type="STRING" id="868595.Desca_1650"/>
<evidence type="ECO:0000256" key="1">
    <source>
        <dbReference type="SAM" id="MobiDB-lite"/>
    </source>
</evidence>
<dbReference type="Proteomes" id="UP000009226">
    <property type="component" value="Chromosome"/>
</dbReference>
<feature type="compositionally biased region" description="Pro residues" evidence="1">
    <location>
        <begin position="239"/>
        <end position="250"/>
    </location>
</feature>
<gene>
    <name evidence="2" type="ordered locus">Desca_1650</name>
</gene>
<reference evidence="2 3" key="1">
    <citation type="submission" date="2011-05" db="EMBL/GenBank/DDBJ databases">
        <title>Complete sequence of Desulfotomaculum carboxydivorans CO-1-SRB.</title>
        <authorList>
            <consortium name="US DOE Joint Genome Institute"/>
            <person name="Lucas S."/>
            <person name="Han J."/>
            <person name="Lapidus A."/>
            <person name="Cheng J.-F."/>
            <person name="Goodwin L."/>
            <person name="Pitluck S."/>
            <person name="Peters L."/>
            <person name="Mikhailova N."/>
            <person name="Lu M."/>
            <person name="Han C."/>
            <person name="Tapia R."/>
            <person name="Land M."/>
            <person name="Hauser L."/>
            <person name="Kyrpides N."/>
            <person name="Ivanova N."/>
            <person name="Pagani I."/>
            <person name="Stams A."/>
            <person name="Plugge C."/>
            <person name="Muyzer G."/>
            <person name="Kuever J."/>
            <person name="Parshina S."/>
            <person name="Ivanova A."/>
            <person name="Nazina T."/>
            <person name="Woyke T."/>
        </authorList>
    </citation>
    <scope>NUCLEOTIDE SEQUENCE [LARGE SCALE GENOMIC DNA]</scope>
    <source>
        <strain evidence="3">DSM 14880 / VKM B-2319 / CO-1-SRB</strain>
    </source>
</reference>
<evidence type="ECO:0000313" key="3">
    <source>
        <dbReference type="Proteomes" id="UP000009226"/>
    </source>
</evidence>
<accession>F6B773</accession>
<proteinExistence type="predicted"/>
<dbReference type="eggNOG" id="COG3935">
    <property type="taxonomic scope" value="Bacteria"/>
</dbReference>
<dbReference type="HOGENOM" id="CLU_1110025_0_0_9"/>
<keyword evidence="3" id="KW-1185">Reference proteome</keyword>
<dbReference type="EMBL" id="CP002736">
    <property type="protein sequence ID" value="AEF94498.1"/>
    <property type="molecule type" value="Genomic_DNA"/>
</dbReference>
<feature type="compositionally biased region" description="Low complexity" evidence="1">
    <location>
        <begin position="201"/>
        <end position="212"/>
    </location>
</feature>
<evidence type="ECO:0000313" key="2">
    <source>
        <dbReference type="EMBL" id="AEF94498.1"/>
    </source>
</evidence>
<name>F6B773_DESCC</name>